<dbReference type="InterPro" id="IPR013783">
    <property type="entry name" value="Ig-like_fold"/>
</dbReference>
<dbReference type="Proteomes" id="UP000076079">
    <property type="component" value="Chromosome"/>
</dbReference>
<dbReference type="GO" id="GO:0044718">
    <property type="term" value="P:siderophore transmembrane transport"/>
    <property type="evidence" value="ECO:0007669"/>
    <property type="project" value="TreeGrafter"/>
</dbReference>
<feature type="domain" description="TonB-dependent transporter Oar-like beta-barrel" evidence="8">
    <location>
        <begin position="291"/>
        <end position="1165"/>
    </location>
</feature>
<evidence type="ECO:0000256" key="4">
    <source>
        <dbReference type="ARBA" id="ARBA00022692"/>
    </source>
</evidence>
<evidence type="ECO:0000259" key="8">
    <source>
        <dbReference type="Pfam" id="PF25183"/>
    </source>
</evidence>
<dbReference type="Pfam" id="PF25183">
    <property type="entry name" value="OMP_b-brl_4"/>
    <property type="match status" value="1"/>
</dbReference>
<name>A0A143PU52_LUTPR</name>
<evidence type="ECO:0000256" key="5">
    <source>
        <dbReference type="ARBA" id="ARBA00023136"/>
    </source>
</evidence>
<keyword evidence="5 7" id="KW-0472">Membrane</keyword>
<comment type="subcellular location">
    <subcellularLocation>
        <location evidence="1">Cell outer membrane</location>
        <topology evidence="1">Multi-pass membrane protein</topology>
    </subcellularLocation>
</comment>
<keyword evidence="6" id="KW-0998">Cell outer membrane</keyword>
<dbReference type="EMBL" id="CP015136">
    <property type="protein sequence ID" value="AMY12247.1"/>
    <property type="molecule type" value="Genomic_DNA"/>
</dbReference>
<keyword evidence="2" id="KW-0813">Transport</keyword>
<dbReference type="AlphaFoldDB" id="A0A143PU52"/>
<dbReference type="SUPFAM" id="SSF56935">
    <property type="entry name" value="Porins"/>
    <property type="match status" value="1"/>
</dbReference>
<reference evidence="9 10" key="1">
    <citation type="journal article" date="2016" name="Genome Announc.">
        <title>First Complete Genome Sequence of a Subdivision 6 Acidobacterium Strain.</title>
        <authorList>
            <person name="Huang S."/>
            <person name="Vieira S."/>
            <person name="Bunk B."/>
            <person name="Riedel T."/>
            <person name="Sproer C."/>
            <person name="Overmann J."/>
        </authorList>
    </citation>
    <scope>NUCLEOTIDE SEQUENCE [LARGE SCALE GENOMIC DNA]</scope>
    <source>
        <strain evidence="10">DSM 100886 HEG_-6_39</strain>
    </source>
</reference>
<protein>
    <recommendedName>
        <fullName evidence="8">TonB-dependent transporter Oar-like beta-barrel domain-containing protein</fullName>
    </recommendedName>
</protein>
<evidence type="ECO:0000256" key="1">
    <source>
        <dbReference type="ARBA" id="ARBA00004571"/>
    </source>
</evidence>
<keyword evidence="7" id="KW-1133">Transmembrane helix</keyword>
<gene>
    <name evidence="9" type="ORF">LuPra_05520</name>
</gene>
<dbReference type="KEGG" id="abac:LuPra_05520"/>
<dbReference type="PANTHER" id="PTHR30069">
    <property type="entry name" value="TONB-DEPENDENT OUTER MEMBRANE RECEPTOR"/>
    <property type="match status" value="1"/>
</dbReference>
<keyword evidence="4 7" id="KW-0812">Transmembrane</keyword>
<sequence length="1172" mass="127188">MHVVRMYERPRQLCGLPPFTSIQTCTPYPSRRRWLVPVLVALALLVAVNGLAAGQSLFGSLSGTVTDAQGGVLPGATVTLTDQSTRTAQTTVTNEQGVFVFAAVAASTYSVKIELQSFNSWEATDIAIRLGERRQVTGIQLTVGTLSETVSVVSRPEIAPTDSGEKSARLTSEQIQNIPMVGRSTAELLKLLPGMTPRSGGTNNAPAFSGEIIGINGNGEGGQQSAVGNFSGNGSRVDALDIVVDGAHASDPGCNCATSVNPNPDMVGEFKVLQSNFGAEHAKGPVTIDVVSKGGGRDFHGMGYYYLRDYRLNSNDWFLNSISKVDGAENKPKNQFGYPGFNIGGPLLIPGTDFNKNRDKVFFFTGYEYYRQRLDTGTLRSWVPTEAMRNGDFRDTASFANLGNAYSAAVPNNLVNGVIPANQIDPNAQQLMGLFPLPNVDPALAQGYNYAQNVELDQNMHQWLTRVDVNVTDNTRIFARYNLQAEEQNFPVGLWWRNANQVPYPTEVTAPNRSHSSTVSLTHIFSPTFTSESTFATTFIDFPNQFRDPSKVSRAALGYNVPGIYGNNGLDQIPSMTGWDNGPTLLNPGGFDPVLFATKWLISGAQNVTKVAGAHTLKIGGYYEWVNNSQPGNGDSNGRLIPAPWANGTTGNYFSDLLTGTLAEYGEQSPNIVRDMAYHIFEGYVQDSWKVSSRLTVDLGLRLSHLGAWYERNGVGMAVWDPALYNASAPATEFPGITWTARDGSVPTSGVDIQPVFLAPRVGFAYDLSGSGGTLLRGGYGIFNFHDAQGPYSGLIDLPYGVTFTNTFNVPLSQVSNVDPNVNPTIGGTIQRDDEDQPRTQSWSLTVQQRLPWRFNLETAYVGSKSDRLLNSGLENINYVPYGAMLNDPTGDPNQYRPLPQYGGLNVVRHNQYQNYNSLQALLSRQTSKFSMTASYTFSKALGIRGGGQGAVVIPPGDPRDFAYGILGYDRTHVFNIGYSWLLPDVENSALMNAILGGWQLTGVSTYISGAPLQPLASPGGANFGLAGTDASGNTISSQSYSGSPDMAVMPLLTCDPTTGLSGDQILNPACFTLPAPGQLGTYIFPSNVRGPGYINNDFAVFKNFNLGGVKRFQFRASFTNVFNHPQRALFDANNLKLQYTNGVLDNPNFGILPQNNKYGRRIIQFAFKYYF</sequence>
<evidence type="ECO:0000313" key="9">
    <source>
        <dbReference type="EMBL" id="AMY12247.1"/>
    </source>
</evidence>
<dbReference type="SUPFAM" id="SSF49464">
    <property type="entry name" value="Carboxypeptidase regulatory domain-like"/>
    <property type="match status" value="1"/>
</dbReference>
<dbReference type="InterPro" id="IPR039426">
    <property type="entry name" value="TonB-dep_rcpt-like"/>
</dbReference>
<dbReference type="InterPro" id="IPR036942">
    <property type="entry name" value="Beta-barrel_TonB_sf"/>
</dbReference>
<dbReference type="GO" id="GO:0015344">
    <property type="term" value="F:siderophore uptake transmembrane transporter activity"/>
    <property type="evidence" value="ECO:0007669"/>
    <property type="project" value="TreeGrafter"/>
</dbReference>
<proteinExistence type="predicted"/>
<keyword evidence="10" id="KW-1185">Reference proteome</keyword>
<dbReference type="InterPro" id="IPR008969">
    <property type="entry name" value="CarboxyPept-like_regulatory"/>
</dbReference>
<evidence type="ECO:0000256" key="7">
    <source>
        <dbReference type="SAM" id="Phobius"/>
    </source>
</evidence>
<evidence type="ECO:0000256" key="3">
    <source>
        <dbReference type="ARBA" id="ARBA00022452"/>
    </source>
</evidence>
<dbReference type="Gene3D" id="2.40.170.20">
    <property type="entry name" value="TonB-dependent receptor, beta-barrel domain"/>
    <property type="match status" value="1"/>
</dbReference>
<accession>A0A143PU52</accession>
<dbReference type="PANTHER" id="PTHR30069:SF46">
    <property type="entry name" value="OAR PROTEIN"/>
    <property type="match status" value="1"/>
</dbReference>
<organism evidence="9 10">
    <name type="scientific">Luteitalea pratensis</name>
    <dbReference type="NCBI Taxonomy" id="1855912"/>
    <lineage>
        <taxon>Bacteria</taxon>
        <taxon>Pseudomonadati</taxon>
        <taxon>Acidobacteriota</taxon>
        <taxon>Vicinamibacteria</taxon>
        <taxon>Vicinamibacterales</taxon>
        <taxon>Vicinamibacteraceae</taxon>
        <taxon>Luteitalea</taxon>
    </lineage>
</organism>
<dbReference type="RefSeq" id="WP_162472843.1">
    <property type="nucleotide sequence ID" value="NZ_CP015136.1"/>
</dbReference>
<keyword evidence="3" id="KW-1134">Transmembrane beta strand</keyword>
<evidence type="ECO:0000313" key="10">
    <source>
        <dbReference type="Proteomes" id="UP000076079"/>
    </source>
</evidence>
<dbReference type="GO" id="GO:0009279">
    <property type="term" value="C:cell outer membrane"/>
    <property type="evidence" value="ECO:0007669"/>
    <property type="project" value="UniProtKB-SubCell"/>
</dbReference>
<reference evidence="10" key="2">
    <citation type="submission" date="2016-04" db="EMBL/GenBank/DDBJ databases">
        <title>First Complete Genome Sequence of a Subdivision 6 Acidobacterium.</title>
        <authorList>
            <person name="Huang S."/>
            <person name="Vieira S."/>
            <person name="Bunk B."/>
            <person name="Riedel T."/>
            <person name="Sproeer C."/>
            <person name="Overmann J."/>
        </authorList>
    </citation>
    <scope>NUCLEOTIDE SEQUENCE [LARGE SCALE GENOMIC DNA]</scope>
    <source>
        <strain evidence="10">DSM 100886 HEG_-6_39</strain>
    </source>
</reference>
<feature type="transmembrane region" description="Helical" evidence="7">
    <location>
        <begin position="34"/>
        <end position="52"/>
    </location>
</feature>
<evidence type="ECO:0000256" key="6">
    <source>
        <dbReference type="ARBA" id="ARBA00023237"/>
    </source>
</evidence>
<dbReference type="Gene3D" id="2.60.40.10">
    <property type="entry name" value="Immunoglobulins"/>
    <property type="match status" value="1"/>
</dbReference>
<evidence type="ECO:0000256" key="2">
    <source>
        <dbReference type="ARBA" id="ARBA00022448"/>
    </source>
</evidence>
<dbReference type="Pfam" id="PF13620">
    <property type="entry name" value="CarboxypepD_reg"/>
    <property type="match status" value="1"/>
</dbReference>
<dbReference type="InterPro" id="IPR057601">
    <property type="entry name" value="Oar-like_b-barrel"/>
</dbReference>
<dbReference type="STRING" id="1855912.LuPra_05520"/>